<reference evidence="1 2" key="1">
    <citation type="submission" date="2020-08" db="EMBL/GenBank/DDBJ databases">
        <title>Genomic Encyclopedia of Type Strains, Phase III (KMG-III): the genomes of soil and plant-associated and newly described type strains.</title>
        <authorList>
            <person name="Whitman W."/>
        </authorList>
    </citation>
    <scope>NUCLEOTIDE SEQUENCE [LARGE SCALE GENOMIC DNA]</scope>
    <source>
        <strain evidence="1 2">CECT 8305</strain>
    </source>
</reference>
<evidence type="ECO:0000313" key="1">
    <source>
        <dbReference type="EMBL" id="MBB5936138.1"/>
    </source>
</evidence>
<keyword evidence="2" id="KW-1185">Reference proteome</keyword>
<evidence type="ECO:0000313" key="2">
    <source>
        <dbReference type="Proteomes" id="UP000588098"/>
    </source>
</evidence>
<organism evidence="1 2">
    <name type="scientific">Streptomyces zagrosensis</name>
    <dbReference type="NCBI Taxonomy" id="1042984"/>
    <lineage>
        <taxon>Bacteria</taxon>
        <taxon>Bacillati</taxon>
        <taxon>Actinomycetota</taxon>
        <taxon>Actinomycetes</taxon>
        <taxon>Kitasatosporales</taxon>
        <taxon>Streptomycetaceae</taxon>
        <taxon>Streptomyces</taxon>
    </lineage>
</organism>
<accession>A0A7W9UYN9</accession>
<proteinExistence type="predicted"/>
<comment type="caution">
    <text evidence="1">The sequence shown here is derived from an EMBL/GenBank/DDBJ whole genome shotgun (WGS) entry which is preliminary data.</text>
</comment>
<protein>
    <submittedName>
        <fullName evidence="1">Uncharacterized protein</fullName>
    </submittedName>
</protein>
<dbReference type="EMBL" id="JACHJL010000007">
    <property type="protein sequence ID" value="MBB5936138.1"/>
    <property type="molecule type" value="Genomic_DNA"/>
</dbReference>
<gene>
    <name evidence="1" type="ORF">FHS42_003213</name>
</gene>
<dbReference type="AlphaFoldDB" id="A0A7W9UYN9"/>
<sequence>MRISYGAVITLLVVTGLRGVIMNANPIENWLGAK</sequence>
<dbReference type="Proteomes" id="UP000588098">
    <property type="component" value="Unassembled WGS sequence"/>
</dbReference>
<name>A0A7W9UYN9_9ACTN</name>